<dbReference type="Pfam" id="PF19566">
    <property type="entry name" value="Snx8_BAR_dom"/>
    <property type="match status" value="1"/>
</dbReference>
<dbReference type="InterPro" id="IPR035704">
    <property type="entry name" value="SNX8/Mvp1_PX"/>
</dbReference>
<keyword evidence="3" id="KW-0813">Transport</keyword>
<comment type="similarity">
    <text evidence="2">Belongs to the sorting nexin family.</text>
</comment>
<dbReference type="GO" id="GO:0005829">
    <property type="term" value="C:cytosol"/>
    <property type="evidence" value="ECO:0007669"/>
    <property type="project" value="GOC"/>
</dbReference>
<keyword evidence="9" id="KW-1185">Reference proteome</keyword>
<dbReference type="Gene3D" id="1.10.238.10">
    <property type="entry name" value="EF-hand"/>
    <property type="match status" value="1"/>
</dbReference>
<dbReference type="InterPro" id="IPR028662">
    <property type="entry name" value="SNX8/Mvp1"/>
</dbReference>
<keyword evidence="5" id="KW-0472">Membrane</keyword>
<evidence type="ECO:0000256" key="3">
    <source>
        <dbReference type="ARBA" id="ARBA00022448"/>
    </source>
</evidence>
<evidence type="ECO:0000256" key="1">
    <source>
        <dbReference type="ARBA" id="ARBA00004287"/>
    </source>
</evidence>
<dbReference type="GO" id="GO:0035091">
    <property type="term" value="F:phosphatidylinositol binding"/>
    <property type="evidence" value="ECO:0007669"/>
    <property type="project" value="InterPro"/>
</dbReference>
<organism evidence="8 9">
    <name type="scientific">Dimorphilus gyrociliatus</name>
    <dbReference type="NCBI Taxonomy" id="2664684"/>
    <lineage>
        <taxon>Eukaryota</taxon>
        <taxon>Metazoa</taxon>
        <taxon>Spiralia</taxon>
        <taxon>Lophotrochozoa</taxon>
        <taxon>Annelida</taxon>
        <taxon>Polychaeta</taxon>
        <taxon>Polychaeta incertae sedis</taxon>
        <taxon>Dinophilidae</taxon>
        <taxon>Dimorphilus</taxon>
    </lineage>
</organism>
<dbReference type="Pfam" id="PF00787">
    <property type="entry name" value="PX"/>
    <property type="match status" value="1"/>
</dbReference>
<dbReference type="SUPFAM" id="SSF64268">
    <property type="entry name" value="PX domain"/>
    <property type="match status" value="1"/>
</dbReference>
<evidence type="ECO:0000259" key="7">
    <source>
        <dbReference type="PROSITE" id="PS50195"/>
    </source>
</evidence>
<dbReference type="InterPro" id="IPR036871">
    <property type="entry name" value="PX_dom_sf"/>
</dbReference>
<dbReference type="SMART" id="SM00312">
    <property type="entry name" value="PX"/>
    <property type="match status" value="1"/>
</dbReference>
<keyword evidence="4" id="KW-0653">Protein transport</keyword>
<sequence length="861" mass="99288">MEDADMIRELENLHVLNKDFHNMDSLMNALEESIGKERSGRLLNVVSKRVSKKRRSARRHRHSTSYVHSESSPDEAVTKSSAMTHSDTEQSMHHSRHFFSSLVESDSVTESIPIRICRRRRRHKRMAVDPSPSRDQATVQSHIKGKRNKKSSKKEDSKMDVENHISIQPGKRKRGYRENNSESLDVEEMGENRLSRFLHQMSRESSTSISNSEGDSDATFSCSNDEGREADDEHSDFFHEGGTTCGVIPWWENTSSRRTNVEQNAPDSDLDHVLNAKSCLARLIGKGRKFKCGKRLFQTRCPGYTMANFLSEQNKWTRHNSSKSPFVSSSPSVAEIKRRRKTPPCSPYKDGTISPTYWSIPAYYREIHSLLSTYDDFVDYETFVKFCAKSGLSRPVLTQIWESLETKHEKISRNGLYKALAYISLAQAGKSFNEKILESYQGQELPIPSMGDMKELQKDLAKIKREKFSSDLNYSITELEQIDQVTVKLVPEKKGIILKHVEYEVYSNKYNKAVERRYNDFLALHELLLQRYPYRIIARLPPKKLLGASREFIECRRKWLARFLTICVRHPVVGQDDVIKYFLTFTGTDTCHKMKEHFKGLPDEFMTDKNATLVRNLVTEDANLQFMSSREFARQLEIACCRLKEIAERQVYRSSSYARDMFQMNKELTAIGTITTPVSNWSTGESKIWKFLKPGFQKIAAEFCTVAQVSGSQAKEEDEEVLENISLLLDVLYGYRDLCDRHEKGVIQDHQRALSKLSQYKKRKNSGSTNGRIVEDRSGNFESRILEQEEAIANLENRSFFALHCIKRETQLVHVFLSYLYTVVKSLVKCEIRAYSELASAWNKLEPLVRNLIQENAKTDT</sequence>
<dbReference type="GO" id="GO:0031901">
    <property type="term" value="C:early endosome membrane"/>
    <property type="evidence" value="ECO:0007669"/>
    <property type="project" value="TreeGrafter"/>
</dbReference>
<comment type="caution">
    <text evidence="8">The sequence shown here is derived from an EMBL/GenBank/DDBJ whole genome shotgun (WGS) entry which is preliminary data.</text>
</comment>
<name>A0A7I8VAE9_9ANNE</name>
<dbReference type="PANTHER" id="PTHR46571:SF1">
    <property type="entry name" value="SORTING NEXIN-8"/>
    <property type="match status" value="1"/>
</dbReference>
<protein>
    <submittedName>
        <fullName evidence="8">DgyrCDS2044</fullName>
    </submittedName>
</protein>
<dbReference type="EMBL" id="CAJFCJ010000003">
    <property type="protein sequence ID" value="CAD5112833.1"/>
    <property type="molecule type" value="Genomic_DNA"/>
</dbReference>
<feature type="region of interest" description="Disordered" evidence="6">
    <location>
        <begin position="201"/>
        <end position="234"/>
    </location>
</feature>
<evidence type="ECO:0000313" key="8">
    <source>
        <dbReference type="EMBL" id="CAD5112833.1"/>
    </source>
</evidence>
<dbReference type="CDD" id="cd06866">
    <property type="entry name" value="PX_SNX8_Mvp1p_like"/>
    <property type="match status" value="1"/>
</dbReference>
<feature type="domain" description="PX" evidence="7">
    <location>
        <begin position="481"/>
        <end position="589"/>
    </location>
</feature>
<dbReference type="GO" id="GO:0034498">
    <property type="term" value="P:early endosome to Golgi transport"/>
    <property type="evidence" value="ECO:0007669"/>
    <property type="project" value="TreeGrafter"/>
</dbReference>
<dbReference type="AlphaFoldDB" id="A0A7I8VAE9"/>
<evidence type="ECO:0000313" key="9">
    <source>
        <dbReference type="Proteomes" id="UP000549394"/>
    </source>
</evidence>
<dbReference type="InterPro" id="IPR027267">
    <property type="entry name" value="AH/BAR_dom_sf"/>
</dbReference>
<feature type="compositionally biased region" description="Basic residues" evidence="6">
    <location>
        <begin position="143"/>
        <end position="152"/>
    </location>
</feature>
<evidence type="ECO:0000256" key="2">
    <source>
        <dbReference type="ARBA" id="ARBA00010883"/>
    </source>
</evidence>
<evidence type="ECO:0000256" key="5">
    <source>
        <dbReference type="ARBA" id="ARBA00023136"/>
    </source>
</evidence>
<dbReference type="PROSITE" id="PS50195">
    <property type="entry name" value="PX"/>
    <property type="match status" value="1"/>
</dbReference>
<feature type="region of interest" description="Disordered" evidence="6">
    <location>
        <begin position="115"/>
        <end position="189"/>
    </location>
</feature>
<dbReference type="Gene3D" id="1.20.1270.60">
    <property type="entry name" value="Arfaptin homology (AH) domain/BAR domain"/>
    <property type="match status" value="1"/>
</dbReference>
<feature type="compositionally biased region" description="Basic residues" evidence="6">
    <location>
        <begin position="116"/>
        <end position="125"/>
    </location>
</feature>
<feature type="compositionally biased region" description="Basic residues" evidence="6">
    <location>
        <begin position="49"/>
        <end position="63"/>
    </location>
</feature>
<evidence type="ECO:0000256" key="6">
    <source>
        <dbReference type="SAM" id="MobiDB-lite"/>
    </source>
</evidence>
<feature type="region of interest" description="Disordered" evidence="6">
    <location>
        <begin position="48"/>
        <end position="93"/>
    </location>
</feature>
<proteinExistence type="inferred from homology"/>
<accession>A0A7I8VAE9</accession>
<comment type="subcellular location">
    <subcellularLocation>
        <location evidence="1">Membrane</location>
        <topology evidence="1">Peripheral membrane protein</topology>
        <orientation evidence="1">Cytoplasmic side</orientation>
    </subcellularLocation>
</comment>
<feature type="compositionally biased region" description="Low complexity" evidence="6">
    <location>
        <begin position="203"/>
        <end position="213"/>
    </location>
</feature>
<dbReference type="PANTHER" id="PTHR46571">
    <property type="entry name" value="SORTING NEXIN-8"/>
    <property type="match status" value="1"/>
</dbReference>
<dbReference type="Proteomes" id="UP000549394">
    <property type="component" value="Unassembled WGS sequence"/>
</dbReference>
<gene>
    <name evidence="8" type="ORF">DGYR_LOCUS1903</name>
</gene>
<dbReference type="Gene3D" id="3.30.1520.10">
    <property type="entry name" value="Phox-like domain"/>
    <property type="match status" value="1"/>
</dbReference>
<feature type="compositionally biased region" description="Basic and acidic residues" evidence="6">
    <location>
        <begin position="153"/>
        <end position="163"/>
    </location>
</feature>
<dbReference type="OrthoDB" id="10064318at2759"/>
<dbReference type="InterPro" id="IPR045734">
    <property type="entry name" value="Snx8_BAR_dom"/>
</dbReference>
<reference evidence="8 9" key="1">
    <citation type="submission" date="2020-08" db="EMBL/GenBank/DDBJ databases">
        <authorList>
            <person name="Hejnol A."/>
        </authorList>
    </citation>
    <scope>NUCLEOTIDE SEQUENCE [LARGE SCALE GENOMIC DNA]</scope>
</reference>
<dbReference type="InterPro" id="IPR001683">
    <property type="entry name" value="PX_dom"/>
</dbReference>
<evidence type="ECO:0000256" key="4">
    <source>
        <dbReference type="ARBA" id="ARBA00022927"/>
    </source>
</evidence>
<dbReference type="GO" id="GO:0006886">
    <property type="term" value="P:intracellular protein transport"/>
    <property type="evidence" value="ECO:0007669"/>
    <property type="project" value="TreeGrafter"/>
</dbReference>